<sequence>MFTITNSFTYIAFLMLLAGGLLALEKYAKWKVFNIIPPLVWIYVLNMAFCTMGLFNSEACSAAYGALKNNILYAMIFVMLLRCDFRKLGKLGPRMIAIFMGCAITLGIAFFALYPVFANSLGGAEKTWGATAALYASWVGGSANMAAMQDAFPVDAGAYSCALALDTACYSVWIALLLFAVKYSGKWNKACKADTSGLDAVAAAANEEIAKEANIKPTAADWIFLIGVSLMVSAVSQWVGGQMNTVLKASGLAFFDKGTCTTVFVTVLGLICAMTRMGKLPAVNELSNVYLYAIVALLASTATLVDLVAAPMWVVYGIAVLAIHIILMFLLSKLFHWDLCMCSTASVACIGGSASAPIIATAYDGSFAGIGVLMGVLGAAVGNFCGLGMGALLQFFM</sequence>
<evidence type="ECO:0000313" key="2">
    <source>
        <dbReference type="EMBL" id="MCK0087241.1"/>
    </source>
</evidence>
<comment type="caution">
    <text evidence="2">The sequence shown here is derived from an EMBL/GenBank/DDBJ whole genome shotgun (WGS) entry which is preliminary data.</text>
</comment>
<feature type="transmembrane region" description="Helical" evidence="1">
    <location>
        <begin position="289"/>
        <end position="307"/>
    </location>
</feature>
<feature type="transmembrane region" description="Helical" evidence="1">
    <location>
        <begin position="6"/>
        <end position="24"/>
    </location>
</feature>
<name>A0AAW5F4E6_CLOSY</name>
<keyword evidence="1" id="KW-0812">Transmembrane</keyword>
<keyword evidence="1" id="KW-1133">Transmembrane helix</keyword>
<feature type="transmembrane region" description="Helical" evidence="1">
    <location>
        <begin position="219"/>
        <end position="239"/>
    </location>
</feature>
<gene>
    <name evidence="2" type="ORF">K5I21_15430</name>
</gene>
<dbReference type="PANTHER" id="PTHR34289">
    <property type="entry name" value="PROTEIN, PUTATIVE (DUF819)-RELATED"/>
    <property type="match status" value="1"/>
</dbReference>
<feature type="transmembrane region" description="Helical" evidence="1">
    <location>
        <begin position="366"/>
        <end position="393"/>
    </location>
</feature>
<proteinExistence type="predicted"/>
<organism evidence="2 3">
    <name type="scientific">Clostridium symbiosum</name>
    <name type="common">Bacteroides symbiosus</name>
    <dbReference type="NCBI Taxonomy" id="1512"/>
    <lineage>
        <taxon>Bacteria</taxon>
        <taxon>Bacillati</taxon>
        <taxon>Bacillota</taxon>
        <taxon>Clostridia</taxon>
        <taxon>Lachnospirales</taxon>
        <taxon>Lachnospiraceae</taxon>
        <taxon>Otoolea</taxon>
    </lineage>
</organism>
<accession>A0AAW5F4E6</accession>
<feature type="transmembrane region" description="Helical" evidence="1">
    <location>
        <begin position="36"/>
        <end position="55"/>
    </location>
</feature>
<dbReference type="InterPro" id="IPR008537">
    <property type="entry name" value="DUF819"/>
</dbReference>
<dbReference type="PANTHER" id="PTHR34289:SF8">
    <property type="entry name" value="DUF819 DOMAIN-CONTAINING PROTEIN"/>
    <property type="match status" value="1"/>
</dbReference>
<reference evidence="2" key="1">
    <citation type="journal article" date="2022" name="Cell Host Microbe">
        <title>Colonization of the live biotherapeutic product VE303 and modulation of the microbiota and metabolites in healthy volunteers.</title>
        <authorList>
            <person name="Dsouza M."/>
            <person name="Menon R."/>
            <person name="Crossette E."/>
            <person name="Bhattarai S.K."/>
            <person name="Schneider J."/>
            <person name="Kim Y.G."/>
            <person name="Reddy S."/>
            <person name="Caballero S."/>
            <person name="Felix C."/>
            <person name="Cornacchione L."/>
            <person name="Hendrickson J."/>
            <person name="Watson A.R."/>
            <person name="Minot S.S."/>
            <person name="Greenfield N."/>
            <person name="Schopf L."/>
            <person name="Szabady R."/>
            <person name="Patarroyo J."/>
            <person name="Smith W."/>
            <person name="Harrison P."/>
            <person name="Kuijper E.J."/>
            <person name="Kelly C.P."/>
            <person name="Olle B."/>
            <person name="Bobilev D."/>
            <person name="Silber J.L."/>
            <person name="Bucci V."/>
            <person name="Roberts B."/>
            <person name="Faith J."/>
            <person name="Norman J.M."/>
        </authorList>
    </citation>
    <scope>NUCLEOTIDE SEQUENCE</scope>
    <source>
        <strain evidence="2">VE303-04</strain>
    </source>
</reference>
<dbReference type="AlphaFoldDB" id="A0AAW5F4E6"/>
<dbReference type="RefSeq" id="WP_024738571.1">
    <property type="nucleotide sequence ID" value="NZ_JAINVB010000001.1"/>
</dbReference>
<evidence type="ECO:0000313" key="3">
    <source>
        <dbReference type="Proteomes" id="UP001203136"/>
    </source>
</evidence>
<feature type="transmembrane region" description="Helical" evidence="1">
    <location>
        <begin position="61"/>
        <end position="83"/>
    </location>
</feature>
<keyword evidence="1" id="KW-0472">Membrane</keyword>
<feature type="transmembrane region" description="Helical" evidence="1">
    <location>
        <begin position="313"/>
        <end position="332"/>
    </location>
</feature>
<feature type="transmembrane region" description="Helical" evidence="1">
    <location>
        <begin position="95"/>
        <end position="117"/>
    </location>
</feature>
<feature type="transmembrane region" description="Helical" evidence="1">
    <location>
        <begin position="339"/>
        <end position="360"/>
    </location>
</feature>
<dbReference type="Proteomes" id="UP001203136">
    <property type="component" value="Unassembled WGS sequence"/>
</dbReference>
<feature type="transmembrane region" description="Helical" evidence="1">
    <location>
        <begin position="259"/>
        <end position="277"/>
    </location>
</feature>
<protein>
    <submittedName>
        <fullName evidence="2">DUF819 family protein</fullName>
    </submittedName>
</protein>
<evidence type="ECO:0000256" key="1">
    <source>
        <dbReference type="SAM" id="Phobius"/>
    </source>
</evidence>
<feature type="transmembrane region" description="Helical" evidence="1">
    <location>
        <begin position="157"/>
        <end position="179"/>
    </location>
</feature>
<dbReference type="Pfam" id="PF05684">
    <property type="entry name" value="DUF819"/>
    <property type="match status" value="1"/>
</dbReference>
<dbReference type="EMBL" id="JAINVB010000001">
    <property type="protein sequence ID" value="MCK0087241.1"/>
    <property type="molecule type" value="Genomic_DNA"/>
</dbReference>